<keyword evidence="5 7" id="KW-0964">Secreted</keyword>
<dbReference type="InterPro" id="IPR002371">
    <property type="entry name" value="FlgK"/>
</dbReference>
<dbReference type="GO" id="GO:0005576">
    <property type="term" value="C:extracellular region"/>
    <property type="evidence" value="ECO:0007669"/>
    <property type="project" value="UniProtKB-SubCell"/>
</dbReference>
<keyword evidence="6 7" id="KW-0975">Bacterial flagellum</keyword>
<dbReference type="AlphaFoldDB" id="A0A919K2W1"/>
<dbReference type="GO" id="GO:0009424">
    <property type="term" value="C:bacterial-type flagellum hook"/>
    <property type="evidence" value="ECO:0007669"/>
    <property type="project" value="UniProtKB-UniRule"/>
</dbReference>
<evidence type="ECO:0000259" key="9">
    <source>
        <dbReference type="Pfam" id="PF06429"/>
    </source>
</evidence>
<dbReference type="InterPro" id="IPR010930">
    <property type="entry name" value="Flg_bb/hook_C_dom"/>
</dbReference>
<gene>
    <name evidence="7 11" type="primary">flgK</name>
    <name evidence="11" type="ORF">Ari01nite_53220</name>
</gene>
<evidence type="ECO:0000256" key="2">
    <source>
        <dbReference type="ARBA" id="ARBA00004613"/>
    </source>
</evidence>
<sequence length="481" mass="50838">MASSFGGINTALTSLYAQRRGLDVAGQNIANANTEGYTRQKVRMAAQTGTLHPGIYTTADQVGSGVSVAGVERSRNSYLEERGRIEHGNSAYLASQKASYQQIESVLAEPSDTALQARMHDMWDAWNDVANNWQDPSTRTALIERSKTVAITLNDTHGALSNQFEALSNQTVGYVDQVNKLAAGIADMNRQVAVATQANLPANELQDERDRRVMELSRLVGATAQAKPSGSINVYVGSTALVEDFTARSLEPSGPTTLDGITATDKVSLKWTDTGIDATPGGTLGAMLDTMNTVIPGIVSDLDKVAAKIADTVNLALTGDGTLAHPPGYTENGTPGTPMFTGTTAKSLTVVIDNPADIAFSRGNPTPDPLDPTAPPAALDHDVADDLADVGTSGAGPDSDYQALIGRLGVSAQAASRRSEIQDAVRDQVDTSREAESGVNLDEEMTNLLTYQRGYEAASRVLTTIDAMLDQLINRTGLVGR</sequence>
<comment type="caution">
    <text evidence="11">The sequence shown here is derived from an EMBL/GenBank/DDBJ whole genome shotgun (WGS) entry which is preliminary data.</text>
</comment>
<evidence type="ECO:0000259" key="8">
    <source>
        <dbReference type="Pfam" id="PF00460"/>
    </source>
</evidence>
<evidence type="ECO:0000256" key="5">
    <source>
        <dbReference type="ARBA" id="ARBA00022525"/>
    </source>
</evidence>
<dbReference type="Pfam" id="PF06429">
    <property type="entry name" value="Flg_bbr_C"/>
    <property type="match status" value="1"/>
</dbReference>
<reference evidence="11" key="1">
    <citation type="submission" date="2021-01" db="EMBL/GenBank/DDBJ databases">
        <title>Whole genome shotgun sequence of Actinoplanes rishiriensis NBRC 108556.</title>
        <authorList>
            <person name="Komaki H."/>
            <person name="Tamura T."/>
        </authorList>
    </citation>
    <scope>NUCLEOTIDE SEQUENCE</scope>
    <source>
        <strain evidence="11">NBRC 108556</strain>
    </source>
</reference>
<evidence type="ECO:0000313" key="11">
    <source>
        <dbReference type="EMBL" id="GIE97857.1"/>
    </source>
</evidence>
<dbReference type="RefSeq" id="WP_203784902.1">
    <property type="nucleotide sequence ID" value="NZ_BOMV01000059.1"/>
</dbReference>
<organism evidence="11 12">
    <name type="scientific">Paractinoplanes rishiriensis</name>
    <dbReference type="NCBI Taxonomy" id="1050105"/>
    <lineage>
        <taxon>Bacteria</taxon>
        <taxon>Bacillati</taxon>
        <taxon>Actinomycetota</taxon>
        <taxon>Actinomycetes</taxon>
        <taxon>Micromonosporales</taxon>
        <taxon>Micromonosporaceae</taxon>
        <taxon>Paractinoplanes</taxon>
    </lineage>
</organism>
<evidence type="ECO:0000256" key="6">
    <source>
        <dbReference type="ARBA" id="ARBA00023143"/>
    </source>
</evidence>
<dbReference type="Proteomes" id="UP000636960">
    <property type="component" value="Unassembled WGS sequence"/>
</dbReference>
<dbReference type="InterPro" id="IPR001444">
    <property type="entry name" value="Flag_bb_rod_N"/>
</dbReference>
<accession>A0A919K2W1</accession>
<dbReference type="PRINTS" id="PR01005">
    <property type="entry name" value="FLGHOOKAP1"/>
</dbReference>
<evidence type="ECO:0000256" key="1">
    <source>
        <dbReference type="ARBA" id="ARBA00004365"/>
    </source>
</evidence>
<evidence type="ECO:0000313" key="12">
    <source>
        <dbReference type="Proteomes" id="UP000636960"/>
    </source>
</evidence>
<evidence type="ECO:0000256" key="4">
    <source>
        <dbReference type="ARBA" id="ARBA00016244"/>
    </source>
</evidence>
<evidence type="ECO:0000256" key="3">
    <source>
        <dbReference type="ARBA" id="ARBA00009677"/>
    </source>
</evidence>
<comment type="subcellular location">
    <subcellularLocation>
        <location evidence="1 7">Bacterial flagellum</location>
    </subcellularLocation>
    <subcellularLocation>
        <location evidence="2 7">Secreted</location>
    </subcellularLocation>
</comment>
<name>A0A919K2W1_9ACTN</name>
<dbReference type="SUPFAM" id="SSF64518">
    <property type="entry name" value="Phase 1 flagellin"/>
    <property type="match status" value="1"/>
</dbReference>
<proteinExistence type="inferred from homology"/>
<dbReference type="GO" id="GO:0005198">
    <property type="term" value="F:structural molecule activity"/>
    <property type="evidence" value="ECO:0007669"/>
    <property type="project" value="UniProtKB-UniRule"/>
</dbReference>
<dbReference type="Pfam" id="PF22638">
    <property type="entry name" value="FlgK_D1"/>
    <property type="match status" value="1"/>
</dbReference>
<keyword evidence="12" id="KW-1185">Reference proteome</keyword>
<keyword evidence="11" id="KW-0282">Flagellum</keyword>
<keyword evidence="11" id="KW-0969">Cilium</keyword>
<feature type="domain" description="Flagellar hook-associated protein FlgK helical" evidence="10">
    <location>
        <begin position="101"/>
        <end position="340"/>
    </location>
</feature>
<dbReference type="InterPro" id="IPR053927">
    <property type="entry name" value="FlgK_helical"/>
</dbReference>
<dbReference type="Pfam" id="PF00460">
    <property type="entry name" value="Flg_bb_rod"/>
    <property type="match status" value="1"/>
</dbReference>
<feature type="domain" description="Flagellar basal-body/hook protein C-terminal" evidence="9">
    <location>
        <begin position="436"/>
        <end position="474"/>
    </location>
</feature>
<dbReference type="NCBIfam" id="TIGR02492">
    <property type="entry name" value="flgK_ends"/>
    <property type="match status" value="1"/>
</dbReference>
<feature type="domain" description="Flagellar basal body rod protein N-terminal" evidence="8">
    <location>
        <begin position="8"/>
        <end position="38"/>
    </location>
</feature>
<evidence type="ECO:0000256" key="7">
    <source>
        <dbReference type="RuleBase" id="RU362065"/>
    </source>
</evidence>
<dbReference type="PANTHER" id="PTHR30033:SF1">
    <property type="entry name" value="FLAGELLAR HOOK-ASSOCIATED PROTEIN 1"/>
    <property type="match status" value="1"/>
</dbReference>
<keyword evidence="11" id="KW-0966">Cell projection</keyword>
<dbReference type="GO" id="GO:0044780">
    <property type="term" value="P:bacterial-type flagellum assembly"/>
    <property type="evidence" value="ECO:0007669"/>
    <property type="project" value="InterPro"/>
</dbReference>
<dbReference type="EMBL" id="BOMV01000059">
    <property type="protein sequence ID" value="GIE97857.1"/>
    <property type="molecule type" value="Genomic_DNA"/>
</dbReference>
<evidence type="ECO:0000259" key="10">
    <source>
        <dbReference type="Pfam" id="PF22638"/>
    </source>
</evidence>
<comment type="similarity">
    <text evidence="3 7">Belongs to the flagella basal body rod proteins family.</text>
</comment>
<protein>
    <recommendedName>
        <fullName evidence="4 7">Flagellar hook-associated protein 1</fullName>
        <shortName evidence="7">HAP1</shortName>
    </recommendedName>
</protein>
<dbReference type="PANTHER" id="PTHR30033">
    <property type="entry name" value="FLAGELLAR HOOK-ASSOCIATED PROTEIN 1"/>
    <property type="match status" value="1"/>
</dbReference>